<feature type="transmembrane region" description="Helical" evidence="1">
    <location>
        <begin position="12"/>
        <end position="30"/>
    </location>
</feature>
<feature type="transmembrane region" description="Helical" evidence="1">
    <location>
        <begin position="61"/>
        <end position="80"/>
    </location>
</feature>
<proteinExistence type="predicted"/>
<keyword evidence="1" id="KW-0812">Transmembrane</keyword>
<evidence type="ECO:0000313" key="2">
    <source>
        <dbReference type="EMBL" id="UTT86217.1"/>
    </source>
</evidence>
<accession>A0ABY5G8Q6</accession>
<dbReference type="EMBL" id="CP090615">
    <property type="protein sequence ID" value="UTT86217.1"/>
    <property type="molecule type" value="Genomic_DNA"/>
</dbReference>
<dbReference type="Proteomes" id="UP001059120">
    <property type="component" value="Chromosome 2"/>
</dbReference>
<evidence type="ECO:0000313" key="3">
    <source>
        <dbReference type="Proteomes" id="UP001059120"/>
    </source>
</evidence>
<feature type="transmembrane region" description="Helical" evidence="1">
    <location>
        <begin position="100"/>
        <end position="122"/>
    </location>
</feature>
<protein>
    <submittedName>
        <fullName evidence="2">Uncharacterized protein</fullName>
    </submittedName>
</protein>
<keyword evidence="1" id="KW-0472">Membrane</keyword>
<evidence type="ECO:0000256" key="1">
    <source>
        <dbReference type="SAM" id="Phobius"/>
    </source>
</evidence>
<name>A0ABY5G8Q6_VIBPE</name>
<keyword evidence="1" id="KW-1133">Transmembrane helix</keyword>
<keyword evidence="3" id="KW-1185">Reference proteome</keyword>
<organism evidence="2 3">
    <name type="scientific">Vibrio pelagius</name>
    <dbReference type="NCBI Taxonomy" id="28169"/>
    <lineage>
        <taxon>Bacteria</taxon>
        <taxon>Pseudomonadati</taxon>
        <taxon>Pseudomonadota</taxon>
        <taxon>Gammaproteobacteria</taxon>
        <taxon>Vibrionales</taxon>
        <taxon>Vibrionaceae</taxon>
        <taxon>Vibrio</taxon>
    </lineage>
</organism>
<gene>
    <name evidence="2" type="ORF">LZI70_17835</name>
</gene>
<sequence length="131" mass="14512">MIKTVIKYQYVYAAMAIGFLICSGVVDFFTGSPLSVANVPVSITLFTTYCFLIYKYSTNRRVYLTTMAFAILLFCLGGVFGNLHEYFTVGLENYYNLPIFILAVSINAFGSIFNIIALALTLKNQGPDAPI</sequence>
<dbReference type="RefSeq" id="WP_255232017.1">
    <property type="nucleotide sequence ID" value="NZ_CP090615.1"/>
</dbReference>
<feature type="transmembrane region" description="Helical" evidence="1">
    <location>
        <begin position="36"/>
        <end position="54"/>
    </location>
</feature>
<reference evidence="2" key="1">
    <citation type="submission" date="2022-01" db="EMBL/GenBank/DDBJ databases">
        <title>Alginate degradation mechanism of Vibrio pelagius WXL662.</title>
        <authorList>
            <person name="He X."/>
        </authorList>
    </citation>
    <scope>NUCLEOTIDE SEQUENCE</scope>
    <source>
        <strain evidence="2">WXL662</strain>
    </source>
</reference>